<gene>
    <name evidence="1" type="ORF">UV8b_01333</name>
</gene>
<sequence>MVASGCNSSANMPSDPSKTVLPLLLVSVVLQEKTGFKTVHVAIDQPIVEKHPNIAFSFQGNVRGLRKETRM</sequence>
<keyword evidence="2" id="KW-1185">Reference proteome</keyword>
<dbReference type="GeneID" id="66062111"/>
<proteinExistence type="predicted"/>
<reference evidence="1" key="1">
    <citation type="submission" date="2020-03" db="EMBL/GenBank/DDBJ databases">
        <title>A mixture of massive structural variations and highly conserved coding sequences in Ustilaginoidea virens genome.</title>
        <authorList>
            <person name="Zhang K."/>
            <person name="Zhao Z."/>
            <person name="Zhang Z."/>
            <person name="Li Y."/>
            <person name="Hsiang T."/>
            <person name="Sun W."/>
        </authorList>
    </citation>
    <scope>NUCLEOTIDE SEQUENCE</scope>
    <source>
        <strain evidence="1">UV-8b</strain>
    </source>
</reference>
<dbReference type="KEGG" id="uvi:66062111"/>
<organism evidence="1 2">
    <name type="scientific">Ustilaginoidea virens</name>
    <name type="common">Rice false smut fungus</name>
    <name type="synonym">Villosiclava virens</name>
    <dbReference type="NCBI Taxonomy" id="1159556"/>
    <lineage>
        <taxon>Eukaryota</taxon>
        <taxon>Fungi</taxon>
        <taxon>Dikarya</taxon>
        <taxon>Ascomycota</taxon>
        <taxon>Pezizomycotina</taxon>
        <taxon>Sordariomycetes</taxon>
        <taxon>Hypocreomycetidae</taxon>
        <taxon>Hypocreales</taxon>
        <taxon>Clavicipitaceae</taxon>
        <taxon>Ustilaginoidea</taxon>
    </lineage>
</organism>
<dbReference type="Proteomes" id="UP000027002">
    <property type="component" value="Chromosome 1"/>
</dbReference>
<evidence type="ECO:0000313" key="1">
    <source>
        <dbReference type="EMBL" id="QUC17092.1"/>
    </source>
</evidence>
<dbReference type="AlphaFoldDB" id="A0A8E5MF56"/>
<name>A0A8E5MF56_USTVR</name>
<dbReference type="EMBL" id="CP072753">
    <property type="protein sequence ID" value="QUC17092.1"/>
    <property type="molecule type" value="Genomic_DNA"/>
</dbReference>
<evidence type="ECO:0000313" key="2">
    <source>
        <dbReference type="Proteomes" id="UP000027002"/>
    </source>
</evidence>
<protein>
    <submittedName>
        <fullName evidence="1">Uncharacterized protein</fullName>
    </submittedName>
</protein>
<accession>A0A8E5MF56</accession>
<dbReference type="RefSeq" id="XP_042994765.1">
    <property type="nucleotide sequence ID" value="XM_043138831.1"/>
</dbReference>